<evidence type="ECO:0000256" key="6">
    <source>
        <dbReference type="ARBA" id="ARBA00049743"/>
    </source>
</evidence>
<keyword evidence="4" id="KW-1133">Transmembrane helix</keyword>
<name>A0A7M7N8P4_STRPU</name>
<keyword evidence="9" id="KW-1185">Reference proteome</keyword>
<keyword evidence="5" id="KW-0472">Membrane</keyword>
<reference evidence="8" key="2">
    <citation type="submission" date="2021-01" db="UniProtKB">
        <authorList>
            <consortium name="EnsemblMetazoa"/>
        </authorList>
    </citation>
    <scope>IDENTIFICATION</scope>
</reference>
<dbReference type="OrthoDB" id="430207at2759"/>
<reference evidence="9" key="1">
    <citation type="submission" date="2015-02" db="EMBL/GenBank/DDBJ databases">
        <title>Genome sequencing for Strongylocentrotus purpuratus.</title>
        <authorList>
            <person name="Murali S."/>
            <person name="Liu Y."/>
            <person name="Vee V."/>
            <person name="English A."/>
            <person name="Wang M."/>
            <person name="Skinner E."/>
            <person name="Han Y."/>
            <person name="Muzny D.M."/>
            <person name="Worley K.C."/>
            <person name="Gibbs R.A."/>
        </authorList>
    </citation>
    <scope>NUCLEOTIDE SEQUENCE</scope>
</reference>
<keyword evidence="3" id="KW-0812">Transmembrane</keyword>
<dbReference type="GO" id="GO:0005737">
    <property type="term" value="C:cytoplasm"/>
    <property type="evidence" value="ECO:0000318"/>
    <property type="project" value="GO_Central"/>
</dbReference>
<organism evidence="8 9">
    <name type="scientific">Strongylocentrotus purpuratus</name>
    <name type="common">Purple sea urchin</name>
    <dbReference type="NCBI Taxonomy" id="7668"/>
    <lineage>
        <taxon>Eukaryota</taxon>
        <taxon>Metazoa</taxon>
        <taxon>Echinodermata</taxon>
        <taxon>Eleutherozoa</taxon>
        <taxon>Echinozoa</taxon>
        <taxon>Echinoidea</taxon>
        <taxon>Euechinoidea</taxon>
        <taxon>Echinacea</taxon>
        <taxon>Camarodonta</taxon>
        <taxon>Echinidea</taxon>
        <taxon>Strongylocentrotidae</taxon>
        <taxon>Strongylocentrotus</taxon>
    </lineage>
</organism>
<dbReference type="InterPro" id="IPR007248">
    <property type="entry name" value="Mpv17_PMP22"/>
</dbReference>
<dbReference type="EnsemblMetazoa" id="XM_030976294">
    <property type="protein sequence ID" value="XP_030832154"/>
    <property type="gene ID" value="LOC115918392"/>
</dbReference>
<evidence type="ECO:0000256" key="2">
    <source>
        <dbReference type="ARBA" id="ARBA00006824"/>
    </source>
</evidence>
<comment type="similarity">
    <text evidence="2 7">Belongs to the peroxisomal membrane protein PXMP2/4 family.</text>
</comment>
<dbReference type="AlphaFoldDB" id="A0A7M7N8P4"/>
<accession>A0A7M7N8P4</accession>
<evidence type="ECO:0000256" key="4">
    <source>
        <dbReference type="ARBA" id="ARBA00022989"/>
    </source>
</evidence>
<dbReference type="FunCoup" id="A0A7M7N8P4">
    <property type="interactions" value="898"/>
</dbReference>
<dbReference type="PANTHER" id="PTHR11266">
    <property type="entry name" value="PEROXISOMAL MEMBRANE PROTEIN 2, PXMP2 MPV17"/>
    <property type="match status" value="1"/>
</dbReference>
<dbReference type="GO" id="GO:0016020">
    <property type="term" value="C:membrane"/>
    <property type="evidence" value="ECO:0007669"/>
    <property type="project" value="UniProtKB-SubCell"/>
</dbReference>
<dbReference type="KEGG" id="spu:115918392"/>
<dbReference type="InParanoid" id="A0A7M7N8P4"/>
<evidence type="ECO:0000256" key="3">
    <source>
        <dbReference type="ARBA" id="ARBA00022692"/>
    </source>
</evidence>
<dbReference type="GeneID" id="115918392"/>
<protein>
    <recommendedName>
        <fullName evidence="6">Mitochondrial inner membrane protein Mpv17</fullName>
    </recommendedName>
</protein>
<comment type="subcellular location">
    <subcellularLocation>
        <location evidence="1">Membrane</location>
        <topology evidence="1">Multi-pass membrane protein</topology>
    </subcellularLocation>
</comment>
<dbReference type="OMA" id="CYLLCHY"/>
<dbReference type="GO" id="GO:0005739">
    <property type="term" value="C:mitochondrion"/>
    <property type="evidence" value="ECO:0000318"/>
    <property type="project" value="GO_Central"/>
</dbReference>
<evidence type="ECO:0000313" key="9">
    <source>
        <dbReference type="Proteomes" id="UP000007110"/>
    </source>
</evidence>
<evidence type="ECO:0000256" key="7">
    <source>
        <dbReference type="RuleBase" id="RU363053"/>
    </source>
</evidence>
<proteinExistence type="inferred from homology"/>
<evidence type="ECO:0000313" key="8">
    <source>
        <dbReference type="EnsemblMetazoa" id="XP_030832154"/>
    </source>
</evidence>
<sequence length="187" mass="21253">MASIWRAYLGLLHQYPFRTQAVTSGVLFFASDCISQQAVERKGWKNHDKLRTLRQSAFGFCFAGPSLFAWYKLLNRIYPGSGKLTPLWKMLTDQTVFPPVFLTVYFSTVALTTGKKVDEVPAILIRDIPSTYARGLMIWPAVQLVNFYYVPLLHRVLVVNIVSMMWNTYLSWKANAAPSSIMTSTSN</sequence>
<evidence type="ECO:0000256" key="1">
    <source>
        <dbReference type="ARBA" id="ARBA00004141"/>
    </source>
</evidence>
<dbReference type="RefSeq" id="XP_030832154.1">
    <property type="nucleotide sequence ID" value="XM_030976294.1"/>
</dbReference>
<evidence type="ECO:0000256" key="5">
    <source>
        <dbReference type="ARBA" id="ARBA00023136"/>
    </source>
</evidence>
<dbReference type="GO" id="GO:1901858">
    <property type="term" value="P:regulation of mitochondrial DNA metabolic process"/>
    <property type="evidence" value="ECO:0000318"/>
    <property type="project" value="GO_Central"/>
</dbReference>
<dbReference type="GO" id="GO:0015267">
    <property type="term" value="F:channel activity"/>
    <property type="evidence" value="ECO:0000318"/>
    <property type="project" value="GO_Central"/>
</dbReference>
<dbReference type="Proteomes" id="UP000007110">
    <property type="component" value="Unassembled WGS sequence"/>
</dbReference>
<dbReference type="Pfam" id="PF04117">
    <property type="entry name" value="Mpv17_PMP22"/>
    <property type="match status" value="1"/>
</dbReference>
<dbReference type="PANTHER" id="PTHR11266:SF17">
    <property type="entry name" value="PROTEIN MPV17"/>
    <property type="match status" value="1"/>
</dbReference>